<dbReference type="Gramene" id="OQU85756">
    <property type="protein sequence ID" value="OQU85756"/>
    <property type="gene ID" value="SORBI_3004G302150"/>
</dbReference>
<dbReference type="InParanoid" id="A0A1Z5RQT3"/>
<accession>A0A1Z5RQT3</accession>
<evidence type="ECO:0000313" key="2">
    <source>
        <dbReference type="EMBL" id="OQU85756.1"/>
    </source>
</evidence>
<keyword evidence="3" id="KW-1185">Reference proteome</keyword>
<feature type="compositionally biased region" description="Basic and acidic residues" evidence="1">
    <location>
        <begin position="17"/>
        <end position="37"/>
    </location>
</feature>
<organism evidence="2 3">
    <name type="scientific">Sorghum bicolor</name>
    <name type="common">Sorghum</name>
    <name type="synonym">Sorghum vulgare</name>
    <dbReference type="NCBI Taxonomy" id="4558"/>
    <lineage>
        <taxon>Eukaryota</taxon>
        <taxon>Viridiplantae</taxon>
        <taxon>Streptophyta</taxon>
        <taxon>Embryophyta</taxon>
        <taxon>Tracheophyta</taxon>
        <taxon>Spermatophyta</taxon>
        <taxon>Magnoliopsida</taxon>
        <taxon>Liliopsida</taxon>
        <taxon>Poales</taxon>
        <taxon>Poaceae</taxon>
        <taxon>PACMAD clade</taxon>
        <taxon>Panicoideae</taxon>
        <taxon>Andropogonodae</taxon>
        <taxon>Andropogoneae</taxon>
        <taxon>Sorghinae</taxon>
        <taxon>Sorghum</taxon>
    </lineage>
</organism>
<proteinExistence type="predicted"/>
<gene>
    <name evidence="2" type="ORF">SORBI_3004G302150</name>
</gene>
<feature type="compositionally biased region" description="Basic residues" evidence="1">
    <location>
        <begin position="38"/>
        <end position="47"/>
    </location>
</feature>
<name>A0A1Z5RQT3_SORBI</name>
<reference evidence="3" key="2">
    <citation type="journal article" date="2018" name="Plant J.">
        <title>The Sorghum bicolor reference genome: improved assembly, gene annotations, a transcriptome atlas, and signatures of genome organization.</title>
        <authorList>
            <person name="McCormick R.F."/>
            <person name="Truong S.K."/>
            <person name="Sreedasyam A."/>
            <person name="Jenkins J."/>
            <person name="Shu S."/>
            <person name="Sims D."/>
            <person name="Kennedy M."/>
            <person name="Amirebrahimi M."/>
            <person name="Weers B.D."/>
            <person name="McKinley B."/>
            <person name="Mattison A."/>
            <person name="Morishige D.T."/>
            <person name="Grimwood J."/>
            <person name="Schmutz J."/>
            <person name="Mullet J.E."/>
        </authorList>
    </citation>
    <scope>NUCLEOTIDE SEQUENCE [LARGE SCALE GENOMIC DNA]</scope>
    <source>
        <strain evidence="3">cv. BTx623</strain>
    </source>
</reference>
<reference evidence="2 3" key="1">
    <citation type="journal article" date="2009" name="Nature">
        <title>The Sorghum bicolor genome and the diversification of grasses.</title>
        <authorList>
            <person name="Paterson A.H."/>
            <person name="Bowers J.E."/>
            <person name="Bruggmann R."/>
            <person name="Dubchak I."/>
            <person name="Grimwood J."/>
            <person name="Gundlach H."/>
            <person name="Haberer G."/>
            <person name="Hellsten U."/>
            <person name="Mitros T."/>
            <person name="Poliakov A."/>
            <person name="Schmutz J."/>
            <person name="Spannagl M."/>
            <person name="Tang H."/>
            <person name="Wang X."/>
            <person name="Wicker T."/>
            <person name="Bharti A.K."/>
            <person name="Chapman J."/>
            <person name="Feltus F.A."/>
            <person name="Gowik U."/>
            <person name="Grigoriev I.V."/>
            <person name="Lyons E."/>
            <person name="Maher C.A."/>
            <person name="Martis M."/>
            <person name="Narechania A."/>
            <person name="Otillar R.P."/>
            <person name="Penning B.W."/>
            <person name="Salamov A.A."/>
            <person name="Wang Y."/>
            <person name="Zhang L."/>
            <person name="Carpita N.C."/>
            <person name="Freeling M."/>
            <person name="Gingle A.R."/>
            <person name="Hash C.T."/>
            <person name="Keller B."/>
            <person name="Klein P."/>
            <person name="Kresovich S."/>
            <person name="McCann M.C."/>
            <person name="Ming R."/>
            <person name="Peterson D.G."/>
            <person name="Mehboob-ur-Rahman"/>
            <person name="Ware D."/>
            <person name="Westhoff P."/>
            <person name="Mayer K.F."/>
            <person name="Messing J."/>
            <person name="Rokhsar D.S."/>
        </authorList>
    </citation>
    <scope>NUCLEOTIDE SEQUENCE [LARGE SCALE GENOMIC DNA]</scope>
    <source>
        <strain evidence="3">cv. BTx623</strain>
    </source>
</reference>
<evidence type="ECO:0000313" key="3">
    <source>
        <dbReference type="Proteomes" id="UP000000768"/>
    </source>
</evidence>
<protein>
    <submittedName>
        <fullName evidence="2">Uncharacterized protein</fullName>
    </submittedName>
</protein>
<sequence length="47" mass="5410">MTRAVERKAITAPRAMAENKKQMCDIREAPRTSDSKQTHRNKTPKRA</sequence>
<evidence type="ECO:0000256" key="1">
    <source>
        <dbReference type="SAM" id="MobiDB-lite"/>
    </source>
</evidence>
<dbReference type="AlphaFoldDB" id="A0A1Z5RQT3"/>
<dbReference type="EMBL" id="CM000763">
    <property type="protein sequence ID" value="OQU85756.1"/>
    <property type="molecule type" value="Genomic_DNA"/>
</dbReference>
<dbReference type="Proteomes" id="UP000000768">
    <property type="component" value="Chromosome 4"/>
</dbReference>
<feature type="region of interest" description="Disordered" evidence="1">
    <location>
        <begin position="1"/>
        <end position="47"/>
    </location>
</feature>